<feature type="domain" description="Polyvalent protein metallopeptidase" evidence="2">
    <location>
        <begin position="177"/>
        <end position="288"/>
    </location>
</feature>
<dbReference type="RefSeq" id="WP_167211388.1">
    <property type="nucleotide sequence ID" value="NZ_CP050063.1"/>
</dbReference>
<dbReference type="AlphaFoldDB" id="A0A6G9AR32"/>
<dbReference type="GO" id="GO:0003697">
    <property type="term" value="F:single-stranded DNA binding"/>
    <property type="evidence" value="ECO:0007669"/>
    <property type="project" value="InterPro"/>
</dbReference>
<dbReference type="InterPro" id="IPR041459">
    <property type="entry name" value="MPTase-PolyVal"/>
</dbReference>
<keyword evidence="4" id="KW-1185">Reference proteome</keyword>
<name>A0A6G9AR32_9BACT</name>
<organism evidence="3 4">
    <name type="scientific">Spirosoma aureum</name>
    <dbReference type="NCBI Taxonomy" id="2692134"/>
    <lineage>
        <taxon>Bacteria</taxon>
        <taxon>Pseudomonadati</taxon>
        <taxon>Bacteroidota</taxon>
        <taxon>Cytophagia</taxon>
        <taxon>Cytophagales</taxon>
        <taxon>Cytophagaceae</taxon>
        <taxon>Spirosoma</taxon>
    </lineage>
</organism>
<evidence type="ECO:0000259" key="2">
    <source>
        <dbReference type="Pfam" id="PF18818"/>
    </source>
</evidence>
<dbReference type="Proteomes" id="UP000501802">
    <property type="component" value="Chromosome"/>
</dbReference>
<dbReference type="PIRSF" id="PIRSF037112">
    <property type="entry name" value="Antirestriction_ArdC"/>
    <property type="match status" value="1"/>
</dbReference>
<accession>A0A6G9AR32</accession>
<dbReference type="EMBL" id="CP050063">
    <property type="protein sequence ID" value="QIP14735.1"/>
    <property type="molecule type" value="Genomic_DNA"/>
</dbReference>
<dbReference type="Pfam" id="PF08401">
    <property type="entry name" value="ArdcN"/>
    <property type="match status" value="1"/>
</dbReference>
<evidence type="ECO:0000259" key="1">
    <source>
        <dbReference type="Pfam" id="PF08401"/>
    </source>
</evidence>
<evidence type="ECO:0000313" key="4">
    <source>
        <dbReference type="Proteomes" id="UP000501802"/>
    </source>
</evidence>
<protein>
    <submittedName>
        <fullName evidence="3">DUF1738 domain-containing protein</fullName>
    </submittedName>
</protein>
<proteinExistence type="predicted"/>
<reference evidence="3 4" key="1">
    <citation type="submission" date="2020-03" db="EMBL/GenBank/DDBJ databases">
        <authorList>
            <person name="Kim M.K."/>
        </authorList>
    </citation>
    <scope>NUCLEOTIDE SEQUENCE [LARGE SCALE GENOMIC DNA]</scope>
    <source>
        <strain evidence="3 4">BT328</strain>
    </source>
</reference>
<dbReference type="Pfam" id="PF18818">
    <property type="entry name" value="MPTase-PolyVal"/>
    <property type="match status" value="1"/>
</dbReference>
<sequence length="302" mass="34291">METSNAKRDHFAEVTNKIIASLEKGVVPWYQPWGFVEPAQNHFTGHRYRGINSLLMLMDNYQTPYFGTIKQINDAGGRVKKGSKSTAVYFHDCIYKDKNGARLSEAQATERIKSGDKTVKKYPYLRLYPVFNMADVEGCPIKPSSQFGNEDNQPLAVCQDFLTSLDNGPRILNSPIEGAYFEKVQDYIMMPDLNRFVSSEAYYGVLFHELTHWTGHSSRLNRATVTDALKFGDTNYSKEELIAELGACFLCHHHGINTPETQQNTESYLAHWIAVLKKNSRFLWESASEAQAAYSYLLELTA</sequence>
<dbReference type="KEGG" id="spib:G8759_20000"/>
<feature type="domain" description="N-terminal" evidence="1">
    <location>
        <begin position="10"/>
        <end position="131"/>
    </location>
</feature>
<dbReference type="InterPro" id="IPR017113">
    <property type="entry name" value="Antirestriction_ArdC"/>
</dbReference>
<evidence type="ECO:0000313" key="3">
    <source>
        <dbReference type="EMBL" id="QIP14735.1"/>
    </source>
</evidence>
<gene>
    <name evidence="3" type="ORF">G8759_20000</name>
</gene>
<dbReference type="InterPro" id="IPR013610">
    <property type="entry name" value="ArdC_N"/>
</dbReference>